<dbReference type="PANTHER" id="PTHR30231">
    <property type="entry name" value="DNA POLYMERASE III SUBUNIT EPSILON"/>
    <property type="match status" value="1"/>
</dbReference>
<sequence length="310" mass="33187">MFVAIDFETANAAASSACSIGLALVEGDAVVDRRYFLIRPTPNVFNRHNVAIHGLTARDVASAPTFAELWPELAPLLEGRLVIAHNAAFDVGVLKQVLDQGGLPYPSLDYACTVSLARRTWSLPRYDLKTVASSLGFEFRHHHALADAEACAQIALGACRRYGAGSLAELLAHLRCGPDSLHDGCAHHPIDPVPQPGDWVHRTPTPRQGALTPRVNLVDPGHPLYGMRVVFTGDLASMDRLEAMQRVVDAGGSYGSAVNGKTRILVVGTAGGAQSTTKLREAEARRDAGEAIQILSEAEFVRLVSERAAS</sequence>
<dbReference type="GO" id="GO:0005829">
    <property type="term" value="C:cytosol"/>
    <property type="evidence" value="ECO:0007669"/>
    <property type="project" value="TreeGrafter"/>
</dbReference>
<dbReference type="AlphaFoldDB" id="A0A0K1P9D5"/>
<dbReference type="CDD" id="cd06130">
    <property type="entry name" value="DNA_pol_III_epsilon_like"/>
    <property type="match status" value="1"/>
</dbReference>
<dbReference type="GO" id="GO:0006259">
    <property type="term" value="P:DNA metabolic process"/>
    <property type="evidence" value="ECO:0007669"/>
    <property type="project" value="UniProtKB-ARBA"/>
</dbReference>
<evidence type="ECO:0000313" key="3">
    <source>
        <dbReference type="Proteomes" id="UP000055590"/>
    </source>
</evidence>
<name>A0A0K1P9D5_9BACT</name>
<dbReference type="PROSITE" id="PS50172">
    <property type="entry name" value="BRCT"/>
    <property type="match status" value="1"/>
</dbReference>
<protein>
    <submittedName>
        <fullName evidence="2">DNA polymerase III epsilon subunit</fullName>
    </submittedName>
</protein>
<dbReference type="Gene3D" id="3.30.420.10">
    <property type="entry name" value="Ribonuclease H-like superfamily/Ribonuclease H"/>
    <property type="match status" value="1"/>
</dbReference>
<accession>A0A0K1P9D5</accession>
<dbReference type="InterPro" id="IPR013520">
    <property type="entry name" value="Ribonucl_H"/>
</dbReference>
<gene>
    <name evidence="2" type="ORF">AKJ08_0423</name>
</gene>
<dbReference type="KEGG" id="vin:AKJ08_0423"/>
<dbReference type="Pfam" id="PF00929">
    <property type="entry name" value="RNase_T"/>
    <property type="match status" value="1"/>
</dbReference>
<dbReference type="CDD" id="cd17748">
    <property type="entry name" value="BRCT_DNA_ligase_like"/>
    <property type="match status" value="1"/>
</dbReference>
<evidence type="ECO:0000259" key="1">
    <source>
        <dbReference type="PROSITE" id="PS50172"/>
    </source>
</evidence>
<dbReference type="Proteomes" id="UP000055590">
    <property type="component" value="Chromosome"/>
</dbReference>
<dbReference type="SUPFAM" id="SSF53098">
    <property type="entry name" value="Ribonuclease H-like"/>
    <property type="match status" value="1"/>
</dbReference>
<dbReference type="PANTHER" id="PTHR30231:SF42">
    <property type="entry name" value="EXONUCLEASE"/>
    <property type="match status" value="1"/>
</dbReference>
<dbReference type="OrthoDB" id="9804290at2"/>
<proteinExistence type="predicted"/>
<dbReference type="InterPro" id="IPR036420">
    <property type="entry name" value="BRCT_dom_sf"/>
</dbReference>
<dbReference type="SMART" id="SM00479">
    <property type="entry name" value="EXOIII"/>
    <property type="match status" value="1"/>
</dbReference>
<reference evidence="2 3" key="1">
    <citation type="submission" date="2015-08" db="EMBL/GenBank/DDBJ databases">
        <authorList>
            <person name="Babu N.S."/>
            <person name="Beckwith C.J."/>
            <person name="Beseler K.G."/>
            <person name="Brison A."/>
            <person name="Carone J.V."/>
            <person name="Caskin T.P."/>
            <person name="Diamond M."/>
            <person name="Durham M.E."/>
            <person name="Foxe J.M."/>
            <person name="Go M."/>
            <person name="Henderson B.A."/>
            <person name="Jones I.B."/>
            <person name="McGettigan J.A."/>
            <person name="Micheletti S.J."/>
            <person name="Nasrallah M.E."/>
            <person name="Ortiz D."/>
            <person name="Piller C.R."/>
            <person name="Privatt S.R."/>
            <person name="Schneider S.L."/>
            <person name="Sharp S."/>
            <person name="Smith T.C."/>
            <person name="Stanton J.D."/>
            <person name="Ullery H.E."/>
            <person name="Wilson R.J."/>
            <person name="Serrano M.G."/>
            <person name="Buck G."/>
            <person name="Lee V."/>
            <person name="Wang Y."/>
            <person name="Carvalho R."/>
            <person name="Voegtly L."/>
            <person name="Shi R."/>
            <person name="Duckworth R."/>
            <person name="Johnson A."/>
            <person name="Loviza R."/>
            <person name="Walstead R."/>
            <person name="Shah Z."/>
            <person name="Kiflezghi M."/>
            <person name="Wade K."/>
            <person name="Ball S.L."/>
            <person name="Bradley K.W."/>
            <person name="Asai D.J."/>
            <person name="Bowman C.A."/>
            <person name="Russell D.A."/>
            <person name="Pope W.H."/>
            <person name="Jacobs-Sera D."/>
            <person name="Hendrix R.W."/>
            <person name="Hatfull G.F."/>
        </authorList>
    </citation>
    <scope>NUCLEOTIDE SEQUENCE [LARGE SCALE GENOMIC DNA]</scope>
    <source>
        <strain evidence="2 3">DSM 27710</strain>
    </source>
</reference>
<dbReference type="InterPro" id="IPR001357">
    <property type="entry name" value="BRCT_dom"/>
</dbReference>
<dbReference type="SUPFAM" id="SSF52113">
    <property type="entry name" value="BRCT domain"/>
    <property type="match status" value="1"/>
</dbReference>
<feature type="domain" description="BRCT" evidence="1">
    <location>
        <begin position="219"/>
        <end position="310"/>
    </location>
</feature>
<dbReference type="GO" id="GO:0003676">
    <property type="term" value="F:nucleic acid binding"/>
    <property type="evidence" value="ECO:0007669"/>
    <property type="project" value="InterPro"/>
</dbReference>
<dbReference type="GO" id="GO:0008408">
    <property type="term" value="F:3'-5' exonuclease activity"/>
    <property type="evidence" value="ECO:0007669"/>
    <property type="project" value="TreeGrafter"/>
</dbReference>
<dbReference type="RefSeq" id="WP_050724542.1">
    <property type="nucleotide sequence ID" value="NZ_CP012332.1"/>
</dbReference>
<dbReference type="InterPro" id="IPR012337">
    <property type="entry name" value="RNaseH-like_sf"/>
</dbReference>
<dbReference type="Pfam" id="PF00533">
    <property type="entry name" value="BRCT"/>
    <property type="match status" value="1"/>
</dbReference>
<dbReference type="EMBL" id="CP012332">
    <property type="protein sequence ID" value="AKU90036.1"/>
    <property type="molecule type" value="Genomic_DNA"/>
</dbReference>
<dbReference type="STRING" id="1391653.AKJ08_0423"/>
<evidence type="ECO:0000313" key="2">
    <source>
        <dbReference type="EMBL" id="AKU90036.1"/>
    </source>
</evidence>
<dbReference type="InterPro" id="IPR036397">
    <property type="entry name" value="RNaseH_sf"/>
</dbReference>
<dbReference type="Gene3D" id="3.40.50.10190">
    <property type="entry name" value="BRCT domain"/>
    <property type="match status" value="1"/>
</dbReference>
<keyword evidence="3" id="KW-1185">Reference proteome</keyword>
<organism evidence="2 3">
    <name type="scientific">Vulgatibacter incomptus</name>
    <dbReference type="NCBI Taxonomy" id="1391653"/>
    <lineage>
        <taxon>Bacteria</taxon>
        <taxon>Pseudomonadati</taxon>
        <taxon>Myxococcota</taxon>
        <taxon>Myxococcia</taxon>
        <taxon>Myxococcales</taxon>
        <taxon>Cystobacterineae</taxon>
        <taxon>Vulgatibacteraceae</taxon>
        <taxon>Vulgatibacter</taxon>
    </lineage>
</organism>